<name>A0ABR6L1Z9_9HYPH</name>
<dbReference type="InterPro" id="IPR015995">
    <property type="entry name" value="MlrC_N"/>
</dbReference>
<reference evidence="3 4" key="1">
    <citation type="submission" date="2020-08" db="EMBL/GenBank/DDBJ databases">
        <title>Genomic Encyclopedia of Type Strains, Phase IV (KMG-IV): sequencing the most valuable type-strain genomes for metagenomic binning, comparative biology and taxonomic classification.</title>
        <authorList>
            <person name="Goeker M."/>
        </authorList>
    </citation>
    <scope>NUCLEOTIDE SEQUENCE [LARGE SCALE GENOMIC DNA]</scope>
    <source>
        <strain evidence="3 4">DSM 7050</strain>
    </source>
</reference>
<accession>A0ABR6L1Z9</accession>
<evidence type="ECO:0000259" key="2">
    <source>
        <dbReference type="Pfam" id="PF07364"/>
    </source>
</evidence>
<feature type="domain" description="Microcystin LR degradation protein MlrC N-terminal" evidence="2">
    <location>
        <begin position="72"/>
        <end position="358"/>
    </location>
</feature>
<evidence type="ECO:0000259" key="1">
    <source>
        <dbReference type="Pfam" id="PF07171"/>
    </source>
</evidence>
<dbReference type="EMBL" id="JACHOT010000002">
    <property type="protein sequence ID" value="MBB4650786.1"/>
    <property type="molecule type" value="Genomic_DNA"/>
</dbReference>
<keyword evidence="4" id="KW-1185">Reference proteome</keyword>
<evidence type="ECO:0000313" key="4">
    <source>
        <dbReference type="Proteomes" id="UP000539538"/>
    </source>
</evidence>
<dbReference type="Proteomes" id="UP000539538">
    <property type="component" value="Unassembled WGS sequence"/>
</dbReference>
<evidence type="ECO:0000313" key="3">
    <source>
        <dbReference type="EMBL" id="MBB4650786.1"/>
    </source>
</evidence>
<feature type="domain" description="Microcystin LR degradation protein MlrC C-terminal" evidence="1">
    <location>
        <begin position="370"/>
        <end position="544"/>
    </location>
</feature>
<gene>
    <name evidence="3" type="ORF">GGQ99_002541</name>
</gene>
<dbReference type="InterPro" id="IPR010799">
    <property type="entry name" value="MlrC_C"/>
</dbReference>
<dbReference type="Pfam" id="PF07171">
    <property type="entry name" value="MlrC_C"/>
    <property type="match status" value="1"/>
</dbReference>
<comment type="caution">
    <text evidence="3">The sequence shown here is derived from an EMBL/GenBank/DDBJ whole genome shotgun (WGS) entry which is preliminary data.</text>
</comment>
<organism evidence="3 4">
    <name type="scientific">Aminobacter niigataensis</name>
    <dbReference type="NCBI Taxonomy" id="83265"/>
    <lineage>
        <taxon>Bacteria</taxon>
        <taxon>Pseudomonadati</taxon>
        <taxon>Pseudomonadota</taxon>
        <taxon>Alphaproteobacteria</taxon>
        <taxon>Hyphomicrobiales</taxon>
        <taxon>Phyllobacteriaceae</taxon>
        <taxon>Aminobacter</taxon>
    </lineage>
</organism>
<protein>
    <submittedName>
        <fullName evidence="3">Microcystin degradation protein MlrC</fullName>
    </submittedName>
</protein>
<proteinExistence type="predicted"/>
<sequence>MVRHGGHAQRRQRHDRAARSRALLERLARLTRSAWNRARFHAADKPPCFNQRRLRILSANPSFSSQGFKPMRIFSACLSLEANTFSPMATSYQTFLAEQAWRPGEHPAEPTMQTAAFWVARRRAEAEGYTFIPGSCFWSTPNGTATRDAYERIRAEILEQLSAALPLDGVILTLHGAMVADGYDDCEGDLLEHVRRIAGPDAVIGVELDPHCHFTVKRCELADIIVLYKEYPHTDFVERGEEVVSLVLATIRKQIRPVKSLWDTRVIASYPTTTQPMRGIVDKAMALEGKDGVLSISLGHGFPSGDVPDNGARVLVITDGNKPLGDRLAREFGEEMAAIKEISAQRFLEPSAAVARALEIAAGASKPVTIADTSDNAGGGAPSDNTTFLRLLITGGVSSASVGPIWDPMAVRLAFDAGPGARIKLRFGGKACWASAQPIDAEVEVLACVPGAQQTFAGSPVDLGDAVGIRTLEGVGAVLVSNRCQAMGIDFFANLGIDPRGERLLVVKSNQHFHAAFAPISEEVIYATGDGLLPTDYRRHPWKKVIRPIWPLDGEVEGRQLV</sequence>
<dbReference type="Pfam" id="PF07364">
    <property type="entry name" value="DUF1485"/>
    <property type="match status" value="1"/>
</dbReference>
<dbReference type="RefSeq" id="WP_210307841.1">
    <property type="nucleotide sequence ID" value="NZ_JACHOT010000002.1"/>
</dbReference>